<proteinExistence type="predicted"/>
<reference evidence="2 3" key="1">
    <citation type="submission" date="2016-05" db="EMBL/GenBank/DDBJ databases">
        <title>Niabella ginsenosidivorans BS26 whole genome sequencing.</title>
        <authorList>
            <person name="Im W.T."/>
            <person name="Siddiqi M.Z."/>
        </authorList>
    </citation>
    <scope>NUCLEOTIDE SEQUENCE [LARGE SCALE GENOMIC DNA]</scope>
    <source>
        <strain evidence="2 3">BS26</strain>
    </source>
</reference>
<dbReference type="EMBL" id="CP015772">
    <property type="protein sequence ID" value="ANH79783.1"/>
    <property type="molecule type" value="Genomic_DNA"/>
</dbReference>
<organism evidence="2 3">
    <name type="scientific">Niabella ginsenosidivorans</name>
    <dbReference type="NCBI Taxonomy" id="1176587"/>
    <lineage>
        <taxon>Bacteria</taxon>
        <taxon>Pseudomonadati</taxon>
        <taxon>Bacteroidota</taxon>
        <taxon>Chitinophagia</taxon>
        <taxon>Chitinophagales</taxon>
        <taxon>Chitinophagaceae</taxon>
        <taxon>Niabella</taxon>
    </lineage>
</organism>
<keyword evidence="1" id="KW-0472">Membrane</keyword>
<dbReference type="OrthoDB" id="9809549at2"/>
<keyword evidence="3" id="KW-1185">Reference proteome</keyword>
<dbReference type="STRING" id="1176587.A8C56_01280"/>
<evidence type="ECO:0000313" key="3">
    <source>
        <dbReference type="Proteomes" id="UP000077667"/>
    </source>
</evidence>
<keyword evidence="1" id="KW-0812">Transmembrane</keyword>
<evidence type="ECO:0008006" key="4">
    <source>
        <dbReference type="Google" id="ProtNLM"/>
    </source>
</evidence>
<feature type="transmembrane region" description="Helical" evidence="1">
    <location>
        <begin position="171"/>
        <end position="191"/>
    </location>
</feature>
<protein>
    <recommendedName>
        <fullName evidence="4">Yip1 domain-containing protein</fullName>
    </recommendedName>
</protein>
<dbReference type="Proteomes" id="UP000077667">
    <property type="component" value="Chromosome"/>
</dbReference>
<feature type="transmembrane region" description="Helical" evidence="1">
    <location>
        <begin position="20"/>
        <end position="39"/>
    </location>
</feature>
<feature type="transmembrane region" description="Helical" evidence="1">
    <location>
        <begin position="137"/>
        <end position="159"/>
    </location>
</feature>
<gene>
    <name evidence="2" type="ORF">A8C56_01280</name>
</gene>
<keyword evidence="1" id="KW-1133">Transmembrane helix</keyword>
<evidence type="ECO:0000256" key="1">
    <source>
        <dbReference type="SAM" id="Phobius"/>
    </source>
</evidence>
<feature type="transmembrane region" description="Helical" evidence="1">
    <location>
        <begin position="59"/>
        <end position="78"/>
    </location>
</feature>
<sequence>MSKNWKTVFNPFERYSEKSLAVAGIITLLLSIILFWWAGQTNDGIYHVSPKADLSLVGAITEAVVYTLLVCALLSGLGKAINPKTRIIDILNATMIHRIPLTLGILILQLPFIKAAMDKILQAVKSNHLESLSGTTIWISTVVSLLMLVFFVCAIVLLLNGFRTAVHVRKAIHYVLFAATLIIAEVIYRGLLYPNLLHFLK</sequence>
<evidence type="ECO:0000313" key="2">
    <source>
        <dbReference type="EMBL" id="ANH79783.1"/>
    </source>
</evidence>
<feature type="transmembrane region" description="Helical" evidence="1">
    <location>
        <begin position="99"/>
        <end position="117"/>
    </location>
</feature>
<dbReference type="KEGG" id="nia:A8C56_01280"/>
<accession>A0A1A9HX14</accession>
<name>A0A1A9HX14_9BACT</name>
<dbReference type="RefSeq" id="WP_067751015.1">
    <property type="nucleotide sequence ID" value="NZ_CP015772.1"/>
</dbReference>
<dbReference type="AlphaFoldDB" id="A0A1A9HX14"/>